<gene>
    <name evidence="8" type="ORF">CLEI1391_LOCUS14733</name>
</gene>
<dbReference type="GO" id="GO:0005254">
    <property type="term" value="F:chloride channel activity"/>
    <property type="evidence" value="ECO:0007669"/>
    <property type="project" value="InterPro"/>
</dbReference>
<protein>
    <recommendedName>
        <fullName evidence="9">Bestrophin homolog</fullName>
    </recommendedName>
</protein>
<name>A0A7S0RWR3_9CHLO</name>
<keyword evidence="5" id="KW-1133">Transmembrane helix</keyword>
<accession>A0A7S0RWR3</accession>
<keyword evidence="3" id="KW-1003">Cell membrane</keyword>
<keyword evidence="2" id="KW-0813">Transport</keyword>
<proteinExistence type="predicted"/>
<keyword evidence="4" id="KW-0812">Transmembrane</keyword>
<evidence type="ECO:0000256" key="7">
    <source>
        <dbReference type="ARBA" id="ARBA00023136"/>
    </source>
</evidence>
<dbReference type="Pfam" id="PF25539">
    <property type="entry name" value="Bestrophin_2"/>
    <property type="match status" value="1"/>
</dbReference>
<evidence type="ECO:0008006" key="9">
    <source>
        <dbReference type="Google" id="ProtNLM"/>
    </source>
</evidence>
<dbReference type="PANTHER" id="PTHR33281:SF19">
    <property type="entry name" value="VOLTAGE-DEPENDENT ANION CHANNEL-FORMING PROTEIN YNEE"/>
    <property type="match status" value="1"/>
</dbReference>
<organism evidence="8">
    <name type="scientific">Chlamydomonas leiostraca</name>
    <dbReference type="NCBI Taxonomy" id="1034604"/>
    <lineage>
        <taxon>Eukaryota</taxon>
        <taxon>Viridiplantae</taxon>
        <taxon>Chlorophyta</taxon>
        <taxon>core chlorophytes</taxon>
        <taxon>Chlorophyceae</taxon>
        <taxon>CS clade</taxon>
        <taxon>Chlamydomonadales</taxon>
        <taxon>Chlamydomonadaceae</taxon>
        <taxon>Chlamydomonas</taxon>
    </lineage>
</organism>
<keyword evidence="6" id="KW-0406">Ion transport</keyword>
<sequence length="390" mass="44182">MQVCSQRGVIGLGLTRKGCPAPVKPIRPARRAINVVACSADKQDTRIFRRTVADSAFWERHRTEDRYTKNLLSMIQSRIIMNLYRPLSWVLSVAVVVGLYETARDQGTLDPNIFPEFLLANPQPQMLTSFAVSLLLSARTSQSYDRWWEARKVWGGILNRVRDVTTQCAVFFPEDQQLLRQACGRWTIAFTRALHAHLQDNVDVKGHLRDVLSASEMEMLLNSQHRVVKSLSVLAEVIKQAPMNPLQQQMMMTNVQFFYDALGMCERIYRTPMPLVYTRHTSRFLMIWLTTLPFGLWTQFHWATIPICLLVGSLLLGIDEIGVQIEEPFGVLPLDAICTRAELDARQVLNESGLASEYAETLVIGEQKHSNGLNGAKQPWEVATKVGASR</sequence>
<evidence type="ECO:0000313" key="8">
    <source>
        <dbReference type="EMBL" id="CAD8689899.1"/>
    </source>
</evidence>
<evidence type="ECO:0000256" key="1">
    <source>
        <dbReference type="ARBA" id="ARBA00004651"/>
    </source>
</evidence>
<comment type="subcellular location">
    <subcellularLocation>
        <location evidence="1">Cell membrane</location>
        <topology evidence="1">Multi-pass membrane protein</topology>
    </subcellularLocation>
</comment>
<dbReference type="PANTHER" id="PTHR33281">
    <property type="entry name" value="UPF0187 PROTEIN YNEE"/>
    <property type="match status" value="1"/>
</dbReference>
<evidence type="ECO:0000256" key="4">
    <source>
        <dbReference type="ARBA" id="ARBA00022692"/>
    </source>
</evidence>
<dbReference type="EMBL" id="HBFB01026380">
    <property type="protein sequence ID" value="CAD8689899.1"/>
    <property type="molecule type" value="Transcribed_RNA"/>
</dbReference>
<evidence type="ECO:0000256" key="3">
    <source>
        <dbReference type="ARBA" id="ARBA00022475"/>
    </source>
</evidence>
<dbReference type="AlphaFoldDB" id="A0A7S0RWR3"/>
<reference evidence="8" key="1">
    <citation type="submission" date="2021-01" db="EMBL/GenBank/DDBJ databases">
        <authorList>
            <person name="Corre E."/>
            <person name="Pelletier E."/>
            <person name="Niang G."/>
            <person name="Scheremetjew M."/>
            <person name="Finn R."/>
            <person name="Kale V."/>
            <person name="Holt S."/>
            <person name="Cochrane G."/>
            <person name="Meng A."/>
            <person name="Brown T."/>
            <person name="Cohen L."/>
        </authorList>
    </citation>
    <scope>NUCLEOTIDE SEQUENCE</scope>
    <source>
        <strain evidence="8">SAG 11-49</strain>
    </source>
</reference>
<keyword evidence="7" id="KW-0472">Membrane</keyword>
<evidence type="ECO:0000256" key="2">
    <source>
        <dbReference type="ARBA" id="ARBA00022448"/>
    </source>
</evidence>
<evidence type="ECO:0000256" key="6">
    <source>
        <dbReference type="ARBA" id="ARBA00023065"/>
    </source>
</evidence>
<dbReference type="InterPro" id="IPR044669">
    <property type="entry name" value="YneE/VCCN1/2-like"/>
</dbReference>
<dbReference type="GO" id="GO:0005886">
    <property type="term" value="C:plasma membrane"/>
    <property type="evidence" value="ECO:0007669"/>
    <property type="project" value="UniProtKB-SubCell"/>
</dbReference>
<evidence type="ECO:0000256" key="5">
    <source>
        <dbReference type="ARBA" id="ARBA00022989"/>
    </source>
</evidence>